<dbReference type="Gene3D" id="3.30.360.10">
    <property type="entry name" value="Dihydrodipicolinate Reductase, domain 2"/>
    <property type="match status" value="1"/>
</dbReference>
<organism evidence="5 6">
    <name type="scientific">Chthonomonas calidirosea (strain DSM 23976 / ICMP 18418 / T49)</name>
    <dbReference type="NCBI Taxonomy" id="1303518"/>
    <lineage>
        <taxon>Bacteria</taxon>
        <taxon>Bacillati</taxon>
        <taxon>Armatimonadota</taxon>
        <taxon>Chthonomonadia</taxon>
        <taxon>Chthonomonadales</taxon>
        <taxon>Chthonomonadaceae</taxon>
        <taxon>Chthonomonas</taxon>
    </lineage>
</organism>
<dbReference type="KEGG" id="ccz:CCALI_01909"/>
<dbReference type="Proteomes" id="UP000014227">
    <property type="component" value="Chromosome I"/>
</dbReference>
<dbReference type="GO" id="GO:0016491">
    <property type="term" value="F:oxidoreductase activity"/>
    <property type="evidence" value="ECO:0007669"/>
    <property type="project" value="UniProtKB-KW"/>
</dbReference>
<evidence type="ECO:0000313" key="5">
    <source>
        <dbReference type="EMBL" id="CCW35717.1"/>
    </source>
</evidence>
<dbReference type="AlphaFoldDB" id="S0EZE1"/>
<dbReference type="PATRIC" id="fig|1303518.3.peg.1964"/>
<dbReference type="Pfam" id="PF01408">
    <property type="entry name" value="GFO_IDH_MocA"/>
    <property type="match status" value="1"/>
</dbReference>
<accession>S0EZE1</accession>
<name>S0EZE1_CHTCT</name>
<dbReference type="PANTHER" id="PTHR43708">
    <property type="entry name" value="CONSERVED EXPRESSED OXIDOREDUCTASE (EUROFUNG)"/>
    <property type="match status" value="1"/>
</dbReference>
<dbReference type="InterPro" id="IPR000683">
    <property type="entry name" value="Gfo/Idh/MocA-like_OxRdtase_N"/>
</dbReference>
<reference evidence="6" key="1">
    <citation type="submission" date="2013-03" db="EMBL/GenBank/DDBJ databases">
        <title>Genome sequence of Chthonomonas calidirosea, the first sequenced genome from the Armatimonadetes phylum (formally candidate division OP10).</title>
        <authorList>
            <person name="Lee K.C.Y."/>
            <person name="Morgan X.C."/>
            <person name="Dunfield P.F."/>
            <person name="Tamas I."/>
            <person name="Houghton K.M."/>
            <person name="Vyssotski M."/>
            <person name="Ryan J.L.J."/>
            <person name="Lagutin K."/>
            <person name="McDonald I.R."/>
            <person name="Stott M.B."/>
        </authorList>
    </citation>
    <scope>NUCLEOTIDE SEQUENCE [LARGE SCALE GENOMIC DNA]</scope>
    <source>
        <strain evidence="6">DSM 23976 / ICMP 18418 / T49</strain>
    </source>
</reference>
<dbReference type="EMBL" id="HF951689">
    <property type="protein sequence ID" value="CCW35717.1"/>
    <property type="molecule type" value="Genomic_DNA"/>
</dbReference>
<dbReference type="SUPFAM" id="SSF55347">
    <property type="entry name" value="Glyceraldehyde-3-phosphate dehydrogenase-like, C-terminal domain"/>
    <property type="match status" value="1"/>
</dbReference>
<evidence type="ECO:0000256" key="1">
    <source>
        <dbReference type="ARBA" id="ARBA00010928"/>
    </source>
</evidence>
<dbReference type="InterPro" id="IPR051317">
    <property type="entry name" value="Gfo/Idh/MocA_oxidoreduct"/>
</dbReference>
<keyword evidence="6" id="KW-1185">Reference proteome</keyword>
<feature type="domain" description="Gfo/Idh/MocA-like oxidoreductase N-terminal" evidence="3">
    <location>
        <begin position="5"/>
        <end position="120"/>
    </location>
</feature>
<dbReference type="eggNOG" id="COG0673">
    <property type="taxonomic scope" value="Bacteria"/>
</dbReference>
<dbReference type="Gene3D" id="3.40.50.720">
    <property type="entry name" value="NAD(P)-binding Rossmann-like Domain"/>
    <property type="match status" value="1"/>
</dbReference>
<comment type="similarity">
    <text evidence="1">Belongs to the Gfo/Idh/MocA family.</text>
</comment>
<dbReference type="InParanoid" id="S0EZE1"/>
<dbReference type="InterPro" id="IPR055170">
    <property type="entry name" value="GFO_IDH_MocA-like_dom"/>
</dbReference>
<evidence type="ECO:0000259" key="4">
    <source>
        <dbReference type="Pfam" id="PF22725"/>
    </source>
</evidence>
<feature type="domain" description="GFO/IDH/MocA-like oxidoreductase" evidence="4">
    <location>
        <begin position="134"/>
        <end position="247"/>
    </location>
</feature>
<dbReference type="SUPFAM" id="SSF51735">
    <property type="entry name" value="NAD(P)-binding Rossmann-fold domains"/>
    <property type="match status" value="1"/>
</dbReference>
<sequence length="317" mass="34626">MQAQRVAILGCGAAGKAHLERWLALAGVEVVALCDRDVAKVAPLAEQIPNCAAFTSLDDTLRDATYDIVDVCLPAPAQFEAVLAALKARAHVVCEVPFTASVAQATELIRMAELQERLLMPLFTQRFHPPCLFLQDLIENDDLGRPLMFRCRFGSSMGELSELGVVGSPNDGCASYVNAALHAIDLFRTFCGEIRRGVGRWRDKPGSPYAILVLLLESELALGTVEIMVAPPAGKSAFEVYGSAGAAVLDYEEGVLHFTTADHPLWYSRHEEGRDRLEHALSHFSEAVFGLRRLEVRGEDGVCALRVLEEALHDRSN</sequence>
<keyword evidence="2" id="KW-0560">Oxidoreductase</keyword>
<dbReference type="OrthoDB" id="9815825at2"/>
<dbReference type="PANTHER" id="PTHR43708:SF5">
    <property type="entry name" value="CONSERVED EXPRESSED OXIDOREDUCTASE (EUROFUNG)-RELATED"/>
    <property type="match status" value="1"/>
</dbReference>
<dbReference type="HOGENOM" id="CLU_023194_1_2_0"/>
<proteinExistence type="inferred from homology"/>
<evidence type="ECO:0000313" key="6">
    <source>
        <dbReference type="Proteomes" id="UP000014227"/>
    </source>
</evidence>
<evidence type="ECO:0000256" key="2">
    <source>
        <dbReference type="ARBA" id="ARBA00023002"/>
    </source>
</evidence>
<dbReference type="GO" id="GO:0000166">
    <property type="term" value="F:nucleotide binding"/>
    <property type="evidence" value="ECO:0007669"/>
    <property type="project" value="InterPro"/>
</dbReference>
<evidence type="ECO:0000259" key="3">
    <source>
        <dbReference type="Pfam" id="PF01408"/>
    </source>
</evidence>
<protein>
    <submittedName>
        <fullName evidence="5">Myo-inositol 2-dehydrogenase</fullName>
    </submittedName>
</protein>
<dbReference type="RefSeq" id="WP_016483242.1">
    <property type="nucleotide sequence ID" value="NC_021487.1"/>
</dbReference>
<dbReference type="Pfam" id="PF22725">
    <property type="entry name" value="GFO_IDH_MocA_C3"/>
    <property type="match status" value="1"/>
</dbReference>
<gene>
    <name evidence="5" type="ORF">CCALI_01909</name>
</gene>
<dbReference type="InterPro" id="IPR036291">
    <property type="entry name" value="NAD(P)-bd_dom_sf"/>
</dbReference>
<dbReference type="STRING" id="454171.CP488_02185"/>